<organism evidence="1 2">
    <name type="scientific">Hydnum rufescens UP504</name>
    <dbReference type="NCBI Taxonomy" id="1448309"/>
    <lineage>
        <taxon>Eukaryota</taxon>
        <taxon>Fungi</taxon>
        <taxon>Dikarya</taxon>
        <taxon>Basidiomycota</taxon>
        <taxon>Agaricomycotina</taxon>
        <taxon>Agaricomycetes</taxon>
        <taxon>Cantharellales</taxon>
        <taxon>Hydnaceae</taxon>
        <taxon>Hydnum</taxon>
    </lineage>
</organism>
<protein>
    <submittedName>
        <fullName evidence="1">Uncharacterized protein</fullName>
    </submittedName>
</protein>
<comment type="caution">
    <text evidence="1">The sequence shown here is derived from an EMBL/GenBank/DDBJ whole genome shotgun (WGS) entry which is preliminary data.</text>
</comment>
<dbReference type="AlphaFoldDB" id="A0A9P6AIZ8"/>
<evidence type="ECO:0000313" key="2">
    <source>
        <dbReference type="Proteomes" id="UP000886523"/>
    </source>
</evidence>
<sequence>MSISHHLETDLMPSSQISLTFFSIHTSQFGHREEALEASRRPLAFTAHLQPIDLVSFAQILCTLLFQAFMVLRKPARQLKTPSAHCGPVSQSRSSNELLRYPLVITRETTCLKHSLTRHSLPPSIPCLAPRTLPSWQPFNPFSDLERLALCHSLISHAHALQYKMS</sequence>
<evidence type="ECO:0000313" key="1">
    <source>
        <dbReference type="EMBL" id="KAF9506720.1"/>
    </source>
</evidence>
<reference evidence="1" key="1">
    <citation type="journal article" date="2020" name="Nat. Commun.">
        <title>Large-scale genome sequencing of mycorrhizal fungi provides insights into the early evolution of symbiotic traits.</title>
        <authorList>
            <person name="Miyauchi S."/>
            <person name="Kiss E."/>
            <person name="Kuo A."/>
            <person name="Drula E."/>
            <person name="Kohler A."/>
            <person name="Sanchez-Garcia M."/>
            <person name="Morin E."/>
            <person name="Andreopoulos B."/>
            <person name="Barry K.W."/>
            <person name="Bonito G."/>
            <person name="Buee M."/>
            <person name="Carver A."/>
            <person name="Chen C."/>
            <person name="Cichocki N."/>
            <person name="Clum A."/>
            <person name="Culley D."/>
            <person name="Crous P.W."/>
            <person name="Fauchery L."/>
            <person name="Girlanda M."/>
            <person name="Hayes R.D."/>
            <person name="Keri Z."/>
            <person name="LaButti K."/>
            <person name="Lipzen A."/>
            <person name="Lombard V."/>
            <person name="Magnuson J."/>
            <person name="Maillard F."/>
            <person name="Murat C."/>
            <person name="Nolan M."/>
            <person name="Ohm R.A."/>
            <person name="Pangilinan J."/>
            <person name="Pereira M.F."/>
            <person name="Perotto S."/>
            <person name="Peter M."/>
            <person name="Pfister S."/>
            <person name="Riley R."/>
            <person name="Sitrit Y."/>
            <person name="Stielow J.B."/>
            <person name="Szollosi G."/>
            <person name="Zifcakova L."/>
            <person name="Stursova M."/>
            <person name="Spatafora J.W."/>
            <person name="Tedersoo L."/>
            <person name="Vaario L.M."/>
            <person name="Yamada A."/>
            <person name="Yan M."/>
            <person name="Wang P."/>
            <person name="Xu J."/>
            <person name="Bruns T."/>
            <person name="Baldrian P."/>
            <person name="Vilgalys R."/>
            <person name="Dunand C."/>
            <person name="Henrissat B."/>
            <person name="Grigoriev I.V."/>
            <person name="Hibbett D."/>
            <person name="Nagy L.G."/>
            <person name="Martin F.M."/>
        </authorList>
    </citation>
    <scope>NUCLEOTIDE SEQUENCE</scope>
    <source>
        <strain evidence="1">UP504</strain>
    </source>
</reference>
<proteinExistence type="predicted"/>
<dbReference type="Proteomes" id="UP000886523">
    <property type="component" value="Unassembled WGS sequence"/>
</dbReference>
<accession>A0A9P6AIZ8</accession>
<gene>
    <name evidence="1" type="ORF">BS47DRAFT_384501</name>
</gene>
<dbReference type="EMBL" id="MU129102">
    <property type="protein sequence ID" value="KAF9506720.1"/>
    <property type="molecule type" value="Genomic_DNA"/>
</dbReference>
<keyword evidence="2" id="KW-1185">Reference proteome</keyword>
<name>A0A9P6AIZ8_9AGAM</name>